<dbReference type="AlphaFoldDB" id="A0A9P3C2E4"/>
<reference evidence="2 3" key="1">
    <citation type="submission" date="2021-02" db="EMBL/GenBank/DDBJ databases">
        <title>Pan-genome distribution and transcriptional activeness of fungal secondary metabolism genes in Aspergillus section Fumigati.</title>
        <authorList>
            <person name="Takahashi H."/>
            <person name="Umemura M."/>
            <person name="Ninomiya A."/>
            <person name="Kusuya Y."/>
            <person name="Urayama S."/>
            <person name="Shimizu M."/>
            <person name="Watanabe A."/>
            <person name="Kamei K."/>
            <person name="Yaguchi T."/>
            <person name="Hagiwara D."/>
        </authorList>
    </citation>
    <scope>NUCLEOTIDE SEQUENCE [LARGE SCALE GENOMIC DNA]</scope>
    <source>
        <strain evidence="2 3">IFM 47045</strain>
    </source>
</reference>
<feature type="region of interest" description="Disordered" evidence="1">
    <location>
        <begin position="68"/>
        <end position="93"/>
    </location>
</feature>
<gene>
    <name evidence="2" type="ORF">Aspvir_002265</name>
</gene>
<name>A0A9P3C2E4_ASPVI</name>
<feature type="compositionally biased region" description="Basic and acidic residues" evidence="1">
    <location>
        <begin position="11"/>
        <end position="26"/>
    </location>
</feature>
<proteinExistence type="predicted"/>
<dbReference type="EMBL" id="BOPL01000011">
    <property type="protein sequence ID" value="GIK06615.1"/>
    <property type="molecule type" value="Genomic_DNA"/>
</dbReference>
<evidence type="ECO:0000256" key="1">
    <source>
        <dbReference type="SAM" id="MobiDB-lite"/>
    </source>
</evidence>
<comment type="caution">
    <text evidence="2">The sequence shown here is derived from an EMBL/GenBank/DDBJ whole genome shotgun (WGS) entry which is preliminary data.</text>
</comment>
<evidence type="ECO:0000313" key="2">
    <source>
        <dbReference type="EMBL" id="GIK06615.1"/>
    </source>
</evidence>
<dbReference type="OrthoDB" id="3862662at2759"/>
<dbReference type="Proteomes" id="UP000710440">
    <property type="component" value="Unassembled WGS sequence"/>
</dbReference>
<evidence type="ECO:0000313" key="3">
    <source>
        <dbReference type="Proteomes" id="UP000710440"/>
    </source>
</evidence>
<keyword evidence="3" id="KW-1185">Reference proteome</keyword>
<dbReference type="GeneID" id="66930247"/>
<feature type="compositionally biased region" description="Polar residues" evidence="1">
    <location>
        <begin position="82"/>
        <end position="93"/>
    </location>
</feature>
<sequence>MNSSSLVRASRKADISPKQKAARMEEWRQFPLREPSDLERWLEVKSDQFMIMSDTGDAQRTMPLGAIESVDSATQRPDPRPSNMSGMLITTDSPDGARITWSSLQTNPQMSVDQATSPLAPGSSSWIETSRHGLPEEIQVSSGEVVMSGEEIQMGKAGKLSKKHPAIYF</sequence>
<protein>
    <submittedName>
        <fullName evidence="2">Uncharacterized protein</fullName>
    </submittedName>
</protein>
<accession>A0A9P3C2E4</accession>
<feature type="region of interest" description="Disordered" evidence="1">
    <location>
        <begin position="1"/>
        <end position="26"/>
    </location>
</feature>
<dbReference type="RefSeq" id="XP_043129801.1">
    <property type="nucleotide sequence ID" value="XM_043273866.1"/>
</dbReference>
<organism evidence="2 3">
    <name type="scientific">Aspergillus viridinutans</name>
    <dbReference type="NCBI Taxonomy" id="75553"/>
    <lineage>
        <taxon>Eukaryota</taxon>
        <taxon>Fungi</taxon>
        <taxon>Dikarya</taxon>
        <taxon>Ascomycota</taxon>
        <taxon>Pezizomycotina</taxon>
        <taxon>Eurotiomycetes</taxon>
        <taxon>Eurotiomycetidae</taxon>
        <taxon>Eurotiales</taxon>
        <taxon>Aspergillaceae</taxon>
        <taxon>Aspergillus</taxon>
        <taxon>Aspergillus subgen. Fumigati</taxon>
    </lineage>
</organism>